<keyword evidence="2" id="KW-1185">Reference proteome</keyword>
<dbReference type="HOGENOM" id="CLU_1463544_0_0_1"/>
<dbReference type="EnsemblPlants" id="ORUFI05G12900.1">
    <property type="protein sequence ID" value="ORUFI05G12900.1"/>
    <property type="gene ID" value="ORUFI05G12900"/>
</dbReference>
<evidence type="ECO:0000313" key="1">
    <source>
        <dbReference type="EnsemblPlants" id="ORUFI05G12900.1"/>
    </source>
</evidence>
<name>A0A0E0PKU2_ORYRU</name>
<proteinExistence type="predicted"/>
<dbReference type="AlphaFoldDB" id="A0A0E0PKU2"/>
<dbReference type="OMA" id="LNENIWV"/>
<sequence>MPPPIQAVGTPAHTFAATDLHLAACLCVASSSSAKVAGLVVAKPVKPAASSTNVLLRIKRHRGQSKSHPPPIGDIVGLIVYLGPLQHVYNRLYREVTLLNTRKLQSVLKKDEPLDHDCFNMSIRKFMYESIQTGLGRRIEDLKGAAGRDEDVGRCDTKERGGDHLGDAENIGDRKFRALRGVRWRRSSTLDFIQMMTWTVPLAMKE</sequence>
<dbReference type="Gramene" id="ORUFI05G12900.1">
    <property type="protein sequence ID" value="ORUFI05G12900.1"/>
    <property type="gene ID" value="ORUFI05G12900"/>
</dbReference>
<reference evidence="2" key="1">
    <citation type="submission" date="2013-06" db="EMBL/GenBank/DDBJ databases">
        <authorList>
            <person name="Zhao Q."/>
        </authorList>
    </citation>
    <scope>NUCLEOTIDE SEQUENCE</scope>
    <source>
        <strain evidence="2">cv. W1943</strain>
    </source>
</reference>
<dbReference type="Proteomes" id="UP000008022">
    <property type="component" value="Unassembled WGS sequence"/>
</dbReference>
<evidence type="ECO:0000313" key="2">
    <source>
        <dbReference type="Proteomes" id="UP000008022"/>
    </source>
</evidence>
<organism evidence="1 2">
    <name type="scientific">Oryza rufipogon</name>
    <name type="common">Brownbeard rice</name>
    <name type="synonym">Asian wild rice</name>
    <dbReference type="NCBI Taxonomy" id="4529"/>
    <lineage>
        <taxon>Eukaryota</taxon>
        <taxon>Viridiplantae</taxon>
        <taxon>Streptophyta</taxon>
        <taxon>Embryophyta</taxon>
        <taxon>Tracheophyta</taxon>
        <taxon>Spermatophyta</taxon>
        <taxon>Magnoliopsida</taxon>
        <taxon>Liliopsida</taxon>
        <taxon>Poales</taxon>
        <taxon>Poaceae</taxon>
        <taxon>BOP clade</taxon>
        <taxon>Oryzoideae</taxon>
        <taxon>Oryzeae</taxon>
        <taxon>Oryzinae</taxon>
        <taxon>Oryza</taxon>
    </lineage>
</organism>
<reference evidence="1" key="2">
    <citation type="submission" date="2015-06" db="UniProtKB">
        <authorList>
            <consortium name="EnsemblPlants"/>
        </authorList>
    </citation>
    <scope>IDENTIFICATION</scope>
</reference>
<accession>A0A0E0PKU2</accession>
<protein>
    <submittedName>
        <fullName evidence="1">Uncharacterized protein</fullName>
    </submittedName>
</protein>